<dbReference type="InterPro" id="IPR021354">
    <property type="entry name" value="DUF2975"/>
</dbReference>
<organism evidence="1 2">
    <name type="scientific">Neoasaia chiangmaiensis</name>
    <dbReference type="NCBI Taxonomy" id="320497"/>
    <lineage>
        <taxon>Bacteria</taxon>
        <taxon>Pseudomonadati</taxon>
        <taxon>Pseudomonadota</taxon>
        <taxon>Alphaproteobacteria</taxon>
        <taxon>Acetobacterales</taxon>
        <taxon>Acetobacteraceae</taxon>
        <taxon>Neoasaia</taxon>
    </lineage>
</organism>
<dbReference type="Proteomes" id="UP000188604">
    <property type="component" value="Chromosome"/>
</dbReference>
<dbReference type="KEGG" id="nch:A0U93_06020"/>
<evidence type="ECO:0000313" key="2">
    <source>
        <dbReference type="Proteomes" id="UP000188604"/>
    </source>
</evidence>
<dbReference type="AlphaFoldDB" id="A0A1U9KP35"/>
<gene>
    <name evidence="1" type="ORF">A0U93_06020</name>
</gene>
<proteinExistence type="predicted"/>
<reference evidence="1 2" key="1">
    <citation type="submission" date="2016-03" db="EMBL/GenBank/DDBJ databases">
        <title>Acetic acid bacteria sequencing.</title>
        <authorList>
            <person name="Brandt J."/>
            <person name="Jakob F."/>
            <person name="Vogel R.F."/>
        </authorList>
    </citation>
    <scope>NUCLEOTIDE SEQUENCE [LARGE SCALE GENOMIC DNA]</scope>
    <source>
        <strain evidence="1 2">NBRC 101099</strain>
    </source>
</reference>
<accession>A0A1U9KP35</accession>
<evidence type="ECO:0000313" key="1">
    <source>
        <dbReference type="EMBL" id="AQS87564.1"/>
    </source>
</evidence>
<sequence>MLMQDSQRQAAGLSSDDPYDMIKLIDPVLQAASGLAWVAAAFHVVEMLHAWAPNWLVARFGWAMHWGAALSPWQALCLVVEYICEAQMFALTAKIAARCVRSEVFVHDNIRLLRLIGYWGLVGRMPDFLLGFVEGITDGATGRPYHAMNGDIGNVPVTSDMPFAGDVALLVLPFVMAWVFRRGMALRQELDEVV</sequence>
<dbReference type="EMBL" id="CP014691">
    <property type="protein sequence ID" value="AQS87564.1"/>
    <property type="molecule type" value="Genomic_DNA"/>
</dbReference>
<dbReference type="Pfam" id="PF11188">
    <property type="entry name" value="DUF2975"/>
    <property type="match status" value="1"/>
</dbReference>
<dbReference type="STRING" id="320497.A0U93_06020"/>
<keyword evidence="2" id="KW-1185">Reference proteome</keyword>
<name>A0A1U9KP35_9PROT</name>
<protein>
    <submittedName>
        <fullName evidence="1">Uncharacterized protein</fullName>
    </submittedName>
</protein>